<dbReference type="InterPro" id="IPR019775">
    <property type="entry name" value="WD40_repeat_CS"/>
</dbReference>
<keyword evidence="2 6" id="KW-0853">WD repeat</keyword>
<feature type="repeat" description="WD" evidence="6">
    <location>
        <begin position="569"/>
        <end position="610"/>
    </location>
</feature>
<dbReference type="Pfam" id="PF25172">
    <property type="entry name" value="Beta-prop_WDR3_2nd"/>
    <property type="match status" value="1"/>
</dbReference>
<dbReference type="InterPro" id="IPR020472">
    <property type="entry name" value="WD40_PAC1"/>
</dbReference>
<protein>
    <recommendedName>
        <fullName evidence="8">Small-subunit processome Utp12 domain-containing protein</fullName>
    </recommendedName>
</protein>
<dbReference type="GO" id="GO:0032040">
    <property type="term" value="C:small-subunit processome"/>
    <property type="evidence" value="ECO:0007669"/>
    <property type="project" value="TreeGrafter"/>
</dbReference>
<dbReference type="InterPro" id="IPR007148">
    <property type="entry name" value="SSU_processome_Utp12"/>
</dbReference>
<evidence type="ECO:0000313" key="9">
    <source>
        <dbReference type="EMBL" id="OAE32808.1"/>
    </source>
</evidence>
<proteinExistence type="inferred from homology"/>
<evidence type="ECO:0000313" key="10">
    <source>
        <dbReference type="Proteomes" id="UP000077202"/>
    </source>
</evidence>
<dbReference type="GO" id="GO:0034388">
    <property type="term" value="C:Pwp2p-containing subcomplex of 90S preribosome"/>
    <property type="evidence" value="ECO:0007669"/>
    <property type="project" value="TreeGrafter"/>
</dbReference>
<dbReference type="InterPro" id="IPR001680">
    <property type="entry name" value="WD40_rpt"/>
</dbReference>
<dbReference type="SMART" id="SM00320">
    <property type="entry name" value="WD40"/>
    <property type="match status" value="12"/>
</dbReference>
<dbReference type="FunFam" id="2.130.10.10:FF:000178">
    <property type="entry name" value="WD repeat domain 3"/>
    <property type="match status" value="1"/>
</dbReference>
<evidence type="ECO:0000256" key="7">
    <source>
        <dbReference type="SAM" id="MobiDB-lite"/>
    </source>
</evidence>
<dbReference type="PANTHER" id="PTHR19853">
    <property type="entry name" value="WD REPEAT CONTAINING PROTEIN 3 WDR3"/>
    <property type="match status" value="1"/>
</dbReference>
<organism evidence="9 10">
    <name type="scientific">Marchantia polymorpha subsp. ruderalis</name>
    <dbReference type="NCBI Taxonomy" id="1480154"/>
    <lineage>
        <taxon>Eukaryota</taxon>
        <taxon>Viridiplantae</taxon>
        <taxon>Streptophyta</taxon>
        <taxon>Embryophyta</taxon>
        <taxon>Marchantiophyta</taxon>
        <taxon>Marchantiopsida</taxon>
        <taxon>Marchantiidae</taxon>
        <taxon>Marchantiales</taxon>
        <taxon>Marchantiaceae</taxon>
        <taxon>Marchantia</taxon>
    </lineage>
</organism>
<feature type="compositionally biased region" description="Basic and acidic residues" evidence="7">
    <location>
        <begin position="310"/>
        <end position="327"/>
    </location>
</feature>
<comment type="caution">
    <text evidence="9">The sequence shown here is derived from an EMBL/GenBank/DDBJ whole genome shotgun (WGS) entry which is preliminary data.</text>
</comment>
<feature type="repeat" description="WD" evidence="6">
    <location>
        <begin position="104"/>
        <end position="137"/>
    </location>
</feature>
<dbReference type="SUPFAM" id="SSF50978">
    <property type="entry name" value="WD40 repeat-like"/>
    <property type="match status" value="2"/>
</dbReference>
<feature type="domain" description="Small-subunit processome Utp12" evidence="8">
    <location>
        <begin position="786"/>
        <end position="885"/>
    </location>
</feature>
<feature type="compositionally biased region" description="Basic residues" evidence="7">
    <location>
        <begin position="298"/>
        <end position="309"/>
    </location>
</feature>
<dbReference type="InterPro" id="IPR051570">
    <property type="entry name" value="TBC1_cilium_biogenesis"/>
</dbReference>
<sequence length="936" mass="102630">MVKSYLRYEEAAAFGLVVSPGANVEYDSSGKLLLAGALEQLAVWNVKQGRSVHNLSIPAPATGTRALVTSVQRMPTSTSLVAVGYGDGTVRIWDIIKGACETTLVGHKGATTALRYNKLGSLLASGSKDTDIIVWDVVGEAGLFSLRGHRDQVTDVVFLTKGKRLVSCSKDTFVRVWDLDTQSCIQTVVGHRGEIWSLDVNNSDTYLVTGSADPELHVYAISEDENVASDTSKEEVENGVTTKSKWEVLKNIGNIKRGDNGRVATVRFDASGTLFGSQVAGKTLEIYSVSDELEASKKMKRRRKRKREKATKASEKNGLMEEKGQDEMATEKDEIIASDVFHLLQTVRMKHKILSFCFSPVQAKKGAVGSIAIALHNNLLEVYELQEQTASRLHAVDLPGHRSDVRVARLNQDSTLLMTTSHNAVKIWNPQTTACLHTVETGYGLSGVFAPGNHVIVGTKAGTLEIVDIDAAERSKVVEAHLGAVWSISPFTDGLGFVSGSADHDVKFWEYEFVQATKQLSIRNTRTLRMAEDVLAVCVSANAKYLAVSLLDSTIKIFFVDSLKFFLSLYGHKLPALGMDISSDGALLVTGSADKNIKIWGMDFGDCHKSLFAHADSVMAVQFVPNTHYVFSVGKDRGVKYWDADTFELLLTLEGHHAEVWCLAVSSLGDFVITGSHDRSIRRWDRTSEPFFLEEEREKRLETMFDAGLDDGGRRPEDIPEEGAAGVAGRKTQDTISAVDSIIEALEMAESEIERLALHKNEKKSDSKAGQFKPNVLLLGMAPHAFVLRAVSSVRPSDLEQALLMLPFMDALKLMGYLKDWISEGTQVELVCRVAVLLSQIHHQQLASTGVARPTLTSLHPVLKEGVQLLKDTIGYNMAAMGHLQRLLTARADMPFKDAANKVMEIRNKLAKRTGHLPAPGAKKRKKQAEKAEAKT</sequence>
<keyword evidence="10" id="KW-1185">Reference proteome</keyword>
<accession>A0A176WHU0</accession>
<evidence type="ECO:0000256" key="6">
    <source>
        <dbReference type="PROSITE-ProRule" id="PRU00221"/>
    </source>
</evidence>
<dbReference type="EMBL" id="LVLJ01000728">
    <property type="protein sequence ID" value="OAE32808.1"/>
    <property type="molecule type" value="Genomic_DNA"/>
</dbReference>
<feature type="repeat" description="WD" evidence="6">
    <location>
        <begin position="653"/>
        <end position="685"/>
    </location>
</feature>
<name>A0A176WHU0_MARPO</name>
<dbReference type="PROSITE" id="PS00678">
    <property type="entry name" value="WD_REPEATS_1"/>
    <property type="match status" value="2"/>
</dbReference>
<evidence type="ECO:0000256" key="3">
    <source>
        <dbReference type="ARBA" id="ARBA00022737"/>
    </source>
</evidence>
<dbReference type="PANTHER" id="PTHR19853:SF0">
    <property type="entry name" value="WD REPEAT-CONTAINING PROTEIN 3"/>
    <property type="match status" value="1"/>
</dbReference>
<comment type="similarity">
    <text evidence="5">Belongs to the WD repeat WDR3/UTP12 family.</text>
</comment>
<dbReference type="Pfam" id="PF25173">
    <property type="entry name" value="Beta-prop_WDR3_1st"/>
    <property type="match status" value="1"/>
</dbReference>
<feature type="repeat" description="WD" evidence="6">
    <location>
        <begin position="61"/>
        <end position="103"/>
    </location>
</feature>
<evidence type="ECO:0000259" key="8">
    <source>
        <dbReference type="Pfam" id="PF04003"/>
    </source>
</evidence>
<evidence type="ECO:0000256" key="5">
    <source>
        <dbReference type="ARBA" id="ARBA00038229"/>
    </source>
</evidence>
<evidence type="ECO:0000256" key="1">
    <source>
        <dbReference type="ARBA" id="ARBA00004604"/>
    </source>
</evidence>
<dbReference type="Pfam" id="PF04003">
    <property type="entry name" value="Utp12"/>
    <property type="match status" value="1"/>
</dbReference>
<dbReference type="InterPro" id="IPR036322">
    <property type="entry name" value="WD40_repeat_dom_sf"/>
</dbReference>
<keyword evidence="4" id="KW-0539">Nucleus</keyword>
<dbReference type="FunFam" id="2.130.10.10:FF:000157">
    <property type="entry name" value="WD repeat domain 3"/>
    <property type="match status" value="1"/>
</dbReference>
<dbReference type="AlphaFoldDB" id="A0A176WHU0"/>
<comment type="subcellular location">
    <subcellularLocation>
        <location evidence="1">Nucleus</location>
        <location evidence="1">Nucleolus</location>
    </subcellularLocation>
</comment>
<gene>
    <name evidence="9" type="ORF">AXG93_786s1060</name>
</gene>
<dbReference type="PRINTS" id="PR00320">
    <property type="entry name" value="GPROTEINBRPT"/>
</dbReference>
<feature type="repeat" description="WD" evidence="6">
    <location>
        <begin position="146"/>
        <end position="187"/>
    </location>
</feature>
<evidence type="ECO:0000256" key="2">
    <source>
        <dbReference type="ARBA" id="ARBA00022574"/>
    </source>
</evidence>
<dbReference type="PROSITE" id="PS50294">
    <property type="entry name" value="WD_REPEATS_REGION"/>
    <property type="match status" value="5"/>
</dbReference>
<dbReference type="PROSITE" id="PS50082">
    <property type="entry name" value="WD_REPEATS_2"/>
    <property type="match status" value="8"/>
</dbReference>
<dbReference type="Gene3D" id="2.130.10.10">
    <property type="entry name" value="YVTN repeat-like/Quinoprotein amine dehydrogenase"/>
    <property type="match status" value="4"/>
</dbReference>
<keyword evidence="3" id="KW-0677">Repeat</keyword>
<feature type="region of interest" description="Disordered" evidence="7">
    <location>
        <begin position="911"/>
        <end position="936"/>
    </location>
</feature>
<feature type="repeat" description="WD" evidence="6">
    <location>
        <begin position="478"/>
        <end position="519"/>
    </location>
</feature>
<dbReference type="CDD" id="cd00200">
    <property type="entry name" value="WD40"/>
    <property type="match status" value="2"/>
</dbReference>
<evidence type="ECO:0000256" key="4">
    <source>
        <dbReference type="ARBA" id="ARBA00023242"/>
    </source>
</evidence>
<dbReference type="GO" id="GO:0030515">
    <property type="term" value="F:snoRNA binding"/>
    <property type="evidence" value="ECO:0007669"/>
    <property type="project" value="TreeGrafter"/>
</dbReference>
<dbReference type="Proteomes" id="UP000077202">
    <property type="component" value="Unassembled WGS sequence"/>
</dbReference>
<feature type="region of interest" description="Disordered" evidence="7">
    <location>
        <begin position="297"/>
        <end position="327"/>
    </location>
</feature>
<feature type="repeat" description="WD" evidence="6">
    <location>
        <begin position="188"/>
        <end position="229"/>
    </location>
</feature>
<reference evidence="9" key="1">
    <citation type="submission" date="2016-03" db="EMBL/GenBank/DDBJ databases">
        <title>Mechanisms controlling the formation of the plant cell surface in tip-growing cells are functionally conserved among land plants.</title>
        <authorList>
            <person name="Honkanen S."/>
            <person name="Jones V.A."/>
            <person name="Morieri G."/>
            <person name="Champion C."/>
            <person name="Hetherington A.J."/>
            <person name="Kelly S."/>
            <person name="Saint-Marcoux D."/>
            <person name="Proust H."/>
            <person name="Prescott H."/>
            <person name="Dolan L."/>
        </authorList>
    </citation>
    <scope>NUCLEOTIDE SEQUENCE [LARGE SCALE GENOMIC DNA]</scope>
    <source>
        <tissue evidence="9">Whole gametophyte</tissue>
    </source>
</reference>
<feature type="repeat" description="WD" evidence="6">
    <location>
        <begin position="611"/>
        <end position="652"/>
    </location>
</feature>
<dbReference type="InterPro" id="IPR015943">
    <property type="entry name" value="WD40/YVTN_repeat-like_dom_sf"/>
</dbReference>
<dbReference type="GO" id="GO:0030490">
    <property type="term" value="P:maturation of SSU-rRNA"/>
    <property type="evidence" value="ECO:0007669"/>
    <property type="project" value="TreeGrafter"/>
</dbReference>